<evidence type="ECO:0000313" key="2">
    <source>
        <dbReference type="EMBL" id="GAH36133.1"/>
    </source>
</evidence>
<dbReference type="Pfam" id="PF03865">
    <property type="entry name" value="ShlB"/>
    <property type="match status" value="1"/>
</dbReference>
<proteinExistence type="predicted"/>
<dbReference type="PANTHER" id="PTHR34597">
    <property type="entry name" value="SLR1661 PROTEIN"/>
    <property type="match status" value="1"/>
</dbReference>
<dbReference type="EMBL" id="BARU01008053">
    <property type="protein sequence ID" value="GAH36133.1"/>
    <property type="molecule type" value="Genomic_DNA"/>
</dbReference>
<gene>
    <name evidence="2" type="ORF">S03H2_15819</name>
</gene>
<dbReference type="GO" id="GO:0046819">
    <property type="term" value="P:protein secretion by the type V secretion system"/>
    <property type="evidence" value="ECO:0007669"/>
    <property type="project" value="TreeGrafter"/>
</dbReference>
<feature type="non-terminal residue" evidence="2">
    <location>
        <position position="1"/>
    </location>
</feature>
<evidence type="ECO:0000259" key="1">
    <source>
        <dbReference type="Pfam" id="PF03865"/>
    </source>
</evidence>
<reference evidence="2" key="1">
    <citation type="journal article" date="2014" name="Front. Microbiol.">
        <title>High frequency of phylogenetically diverse reductive dehalogenase-homologous genes in deep subseafloor sedimentary metagenomes.</title>
        <authorList>
            <person name="Kawai M."/>
            <person name="Futagami T."/>
            <person name="Toyoda A."/>
            <person name="Takaki Y."/>
            <person name="Nishi S."/>
            <person name="Hori S."/>
            <person name="Arai W."/>
            <person name="Tsubouchi T."/>
            <person name="Morono Y."/>
            <person name="Uchiyama I."/>
            <person name="Ito T."/>
            <person name="Fujiyama A."/>
            <person name="Inagaki F."/>
            <person name="Takami H."/>
        </authorList>
    </citation>
    <scope>NUCLEOTIDE SEQUENCE</scope>
    <source>
        <strain evidence="2">Expedition CK06-06</strain>
    </source>
</reference>
<dbReference type="GO" id="GO:0098046">
    <property type="term" value="C:type V protein secretion system complex"/>
    <property type="evidence" value="ECO:0007669"/>
    <property type="project" value="TreeGrafter"/>
</dbReference>
<dbReference type="AlphaFoldDB" id="X1GSZ5"/>
<accession>X1GSZ5</accession>
<name>X1GSZ5_9ZZZZ</name>
<dbReference type="Gene3D" id="2.40.160.50">
    <property type="entry name" value="membrane protein fhac: a member of the omp85/tpsb transporter family"/>
    <property type="match status" value="1"/>
</dbReference>
<dbReference type="GO" id="GO:0008320">
    <property type="term" value="F:protein transmembrane transporter activity"/>
    <property type="evidence" value="ECO:0007669"/>
    <property type="project" value="TreeGrafter"/>
</dbReference>
<dbReference type="PANTHER" id="PTHR34597:SF3">
    <property type="entry name" value="OUTER MEMBRANE TRANSPORTER CDIB"/>
    <property type="match status" value="1"/>
</dbReference>
<dbReference type="InterPro" id="IPR051544">
    <property type="entry name" value="TPS_OM_transporter"/>
</dbReference>
<comment type="caution">
    <text evidence="2">The sequence shown here is derived from an EMBL/GenBank/DDBJ whole genome shotgun (WGS) entry which is preliminary data.</text>
</comment>
<protein>
    <recommendedName>
        <fullName evidence="1">Haemolysin activator HlyB C-terminal domain-containing protein</fullName>
    </recommendedName>
</protein>
<sequence>WSPIRVGEVGKQKELEEFINLLNLNPDRYISATVSKGAEPETLSVGYNIYEANPWHYFLQVDNSGTDDRQWTPRVGLINTNLTGIDDRFTVFYQAPWDKGITDRYSIFGSYDFPIMGPKLRLELYAGYSQFDVDGGGGINFLGHGSLYGGKLRYNAFQKDGWFFDLTTSLSREKSKVSSSIFSAILGSEVEMDLWGIGFDIHKRSDMSNTSITFDRVQSVDGSSQRKFWDSATLTGARTNADRDFSIYTTAASHSQYLDNDKIQRLTGSLRWIVPDERLVPAKMTTFGGMYSVRGYKESRIIADGGILASVQYEYDLVKHDAAQGQPTPTLGEYEIKKLAPLVFF</sequence>
<organism evidence="2">
    <name type="scientific">marine sediment metagenome</name>
    <dbReference type="NCBI Taxonomy" id="412755"/>
    <lineage>
        <taxon>unclassified sequences</taxon>
        <taxon>metagenomes</taxon>
        <taxon>ecological metagenomes</taxon>
    </lineage>
</organism>
<feature type="domain" description="Haemolysin activator HlyB C-terminal" evidence="1">
    <location>
        <begin position="51"/>
        <end position="308"/>
    </location>
</feature>
<dbReference type="InterPro" id="IPR005565">
    <property type="entry name" value="Hemolysn_activator_HlyB_C"/>
</dbReference>